<evidence type="ECO:0000313" key="3">
    <source>
        <dbReference type="EMBL" id="MST66380.1"/>
    </source>
</evidence>
<organism evidence="3 4">
    <name type="scientific">Oliverpabstia intestinalis</name>
    <dbReference type="NCBI Taxonomy" id="2606633"/>
    <lineage>
        <taxon>Bacteria</taxon>
        <taxon>Bacillati</taxon>
        <taxon>Bacillota</taxon>
        <taxon>Clostridia</taxon>
        <taxon>Lachnospirales</taxon>
        <taxon>Lachnospiraceae</taxon>
        <taxon>Oliverpabstia</taxon>
    </lineage>
</organism>
<gene>
    <name evidence="3" type="ORF">FYJ57_06465</name>
</gene>
<feature type="compositionally biased region" description="Basic and acidic residues" evidence="1">
    <location>
        <begin position="296"/>
        <end position="307"/>
    </location>
</feature>
<evidence type="ECO:0000313" key="4">
    <source>
        <dbReference type="Proteomes" id="UP000440513"/>
    </source>
</evidence>
<evidence type="ECO:0000256" key="1">
    <source>
        <dbReference type="SAM" id="MobiDB-lite"/>
    </source>
</evidence>
<feature type="transmembrane region" description="Helical" evidence="2">
    <location>
        <begin position="16"/>
        <end position="36"/>
    </location>
</feature>
<dbReference type="EMBL" id="VUMS01000009">
    <property type="protein sequence ID" value="MST66380.1"/>
    <property type="molecule type" value="Genomic_DNA"/>
</dbReference>
<feature type="transmembrane region" description="Helical" evidence="2">
    <location>
        <begin position="215"/>
        <end position="239"/>
    </location>
</feature>
<dbReference type="Proteomes" id="UP000440513">
    <property type="component" value="Unassembled WGS sequence"/>
</dbReference>
<evidence type="ECO:0000256" key="2">
    <source>
        <dbReference type="SAM" id="Phobius"/>
    </source>
</evidence>
<sequence>MENALLELKGKLKMLYASYGSYLLVLFKFLLAFLVFEEINGLLPYVEGLDQIFVVLLASLICSIMPWNLMVFLGMGLIVGQCYGIGIEIAGFALALIVIMVILYLRFTPQDALVLLLTPVAFSFGVPCLIPIGYGLTRTPSSAISAGFGVILYYFMELVSDNASVLTGADKEEKIQNLQFLSDGLMKNQEMMVTIIAFVTVLVIVYVVRRLEVEYAWHIAVFGGGIAYMIIMAAGGIFLEATIPVVPLVAGTMVSVFVGEILEFFFFHVDYKRTERLQFEDDEYYYYVKAVPKIKDMKKSSGRKPEEVPVDSAVIRNRERE</sequence>
<name>A0A7X2P3C7_9FIRM</name>
<protein>
    <submittedName>
        <fullName evidence="3">Uncharacterized protein</fullName>
    </submittedName>
</protein>
<feature type="region of interest" description="Disordered" evidence="1">
    <location>
        <begin position="296"/>
        <end position="321"/>
    </location>
</feature>
<keyword evidence="4" id="KW-1185">Reference proteome</keyword>
<accession>A0A7X2P3C7</accession>
<keyword evidence="2" id="KW-0472">Membrane</keyword>
<feature type="transmembrane region" description="Helical" evidence="2">
    <location>
        <begin position="85"/>
        <end position="107"/>
    </location>
</feature>
<dbReference type="AlphaFoldDB" id="A0A7X2P3C7"/>
<feature type="transmembrane region" description="Helical" evidence="2">
    <location>
        <begin position="52"/>
        <end position="73"/>
    </location>
</feature>
<comment type="caution">
    <text evidence="3">The sequence shown here is derived from an EMBL/GenBank/DDBJ whole genome shotgun (WGS) entry which is preliminary data.</text>
</comment>
<keyword evidence="2" id="KW-1133">Transmembrane helix</keyword>
<feature type="transmembrane region" description="Helical" evidence="2">
    <location>
        <begin position="139"/>
        <end position="156"/>
    </location>
</feature>
<feature type="transmembrane region" description="Helical" evidence="2">
    <location>
        <begin position="245"/>
        <end position="267"/>
    </location>
</feature>
<keyword evidence="2" id="KW-0812">Transmembrane</keyword>
<feature type="transmembrane region" description="Helical" evidence="2">
    <location>
        <begin position="113"/>
        <end position="132"/>
    </location>
</feature>
<feature type="transmembrane region" description="Helical" evidence="2">
    <location>
        <begin position="191"/>
        <end position="208"/>
    </location>
</feature>
<reference evidence="3 4" key="1">
    <citation type="submission" date="2019-08" db="EMBL/GenBank/DDBJ databases">
        <title>In-depth cultivation of the pig gut microbiome towards novel bacterial diversity and tailored functional studies.</title>
        <authorList>
            <person name="Wylensek D."/>
            <person name="Hitch T.C.A."/>
            <person name="Clavel T."/>
        </authorList>
    </citation>
    <scope>NUCLEOTIDE SEQUENCE [LARGE SCALE GENOMIC DNA]</scope>
    <source>
        <strain evidence="3 4">BSM-380-WT-5A</strain>
    </source>
</reference>
<proteinExistence type="predicted"/>
<dbReference type="RefSeq" id="WP_154432079.1">
    <property type="nucleotide sequence ID" value="NZ_VUMS01000009.1"/>
</dbReference>